<reference evidence="3" key="1">
    <citation type="journal article" date="2019" name="Int. J. Syst. Evol. Microbiol.">
        <title>The Global Catalogue of Microorganisms (GCM) 10K type strain sequencing project: providing services to taxonomists for standard genome sequencing and annotation.</title>
        <authorList>
            <consortium name="The Broad Institute Genomics Platform"/>
            <consortium name="The Broad Institute Genome Sequencing Center for Infectious Disease"/>
            <person name="Wu L."/>
            <person name="Ma J."/>
        </authorList>
    </citation>
    <scope>NUCLEOTIDE SEQUENCE [LARGE SCALE GENOMIC DNA]</scope>
    <source>
        <strain evidence="3">CCUG 59129</strain>
    </source>
</reference>
<evidence type="ECO:0000313" key="3">
    <source>
        <dbReference type="Proteomes" id="UP001596989"/>
    </source>
</evidence>
<dbReference type="CDD" id="cd03024">
    <property type="entry name" value="DsbA_FrnE"/>
    <property type="match status" value="1"/>
</dbReference>
<protein>
    <submittedName>
        <fullName evidence="2">DsbA family oxidoreductase</fullName>
    </submittedName>
</protein>
<dbReference type="SUPFAM" id="SSF52833">
    <property type="entry name" value="Thioredoxin-like"/>
    <property type="match status" value="1"/>
</dbReference>
<dbReference type="Proteomes" id="UP001596989">
    <property type="component" value="Unassembled WGS sequence"/>
</dbReference>
<comment type="caution">
    <text evidence="2">The sequence shown here is derived from an EMBL/GenBank/DDBJ whole genome shotgun (WGS) entry which is preliminary data.</text>
</comment>
<dbReference type="Gene3D" id="3.40.30.10">
    <property type="entry name" value="Glutaredoxin"/>
    <property type="match status" value="1"/>
</dbReference>
<proteinExistence type="predicted"/>
<evidence type="ECO:0000313" key="2">
    <source>
        <dbReference type="EMBL" id="MFD0958984.1"/>
    </source>
</evidence>
<dbReference type="EMBL" id="JBHTJZ010000005">
    <property type="protein sequence ID" value="MFD0958984.1"/>
    <property type="molecule type" value="Genomic_DNA"/>
</dbReference>
<dbReference type="PANTHER" id="PTHR13887">
    <property type="entry name" value="GLUTATHIONE S-TRANSFERASE KAPPA"/>
    <property type="match status" value="1"/>
</dbReference>
<dbReference type="InterPro" id="IPR001853">
    <property type="entry name" value="DSBA-like_thioredoxin_dom"/>
</dbReference>
<dbReference type="PANTHER" id="PTHR13887:SF41">
    <property type="entry name" value="THIOREDOXIN SUPERFAMILY PROTEIN"/>
    <property type="match status" value="1"/>
</dbReference>
<name>A0ABW3HNH2_9BACL</name>
<accession>A0ABW3HNH2</accession>
<organism evidence="2 3">
    <name type="scientific">Paenibacillus chungangensis</name>
    <dbReference type="NCBI Taxonomy" id="696535"/>
    <lineage>
        <taxon>Bacteria</taxon>
        <taxon>Bacillati</taxon>
        <taxon>Bacillota</taxon>
        <taxon>Bacilli</taxon>
        <taxon>Bacillales</taxon>
        <taxon>Paenibacillaceae</taxon>
        <taxon>Paenibacillus</taxon>
    </lineage>
</organism>
<keyword evidence="3" id="KW-1185">Reference proteome</keyword>
<dbReference type="InterPro" id="IPR036249">
    <property type="entry name" value="Thioredoxin-like_sf"/>
</dbReference>
<dbReference type="RefSeq" id="WP_377562821.1">
    <property type="nucleotide sequence ID" value="NZ_JBHTJZ010000005.1"/>
</dbReference>
<dbReference type="Pfam" id="PF01323">
    <property type="entry name" value="DSBA"/>
    <property type="match status" value="1"/>
</dbReference>
<evidence type="ECO:0000259" key="1">
    <source>
        <dbReference type="Pfam" id="PF01323"/>
    </source>
</evidence>
<gene>
    <name evidence="2" type="ORF">ACFQ2I_06215</name>
</gene>
<sequence length="238" mass="26346">MKIEIWSDYVCPFCYIGKRNLETALEQFPYREQIEVKYMSFELDPAADTQAGASTHEMLVRKYGMSLEQVKGMTANVTAQAAAVGLAYRLDDTTVQNTFDAHRLSQYAATQGAGAKVAERLFKTYFIDADNIGDSKRLTELAAECGLDPDAVKAMLESDAYKEEVRAQEQEARDLHISGVPYFVIDRKYAISGARPPADFLEAITKAWEEGQHSPFTSLEGDGEAGVCKDGWCAPSND</sequence>
<feature type="domain" description="DSBA-like thioredoxin" evidence="1">
    <location>
        <begin position="3"/>
        <end position="204"/>
    </location>
</feature>